<dbReference type="RefSeq" id="WP_136567331.1">
    <property type="nucleotide sequence ID" value="NZ_SNTZ01000012.1"/>
</dbReference>
<dbReference type="Pfam" id="PF13715">
    <property type="entry name" value="CarbopepD_reg_2"/>
    <property type="match status" value="1"/>
</dbReference>
<dbReference type="OrthoDB" id="1079187at2"/>
<proteinExistence type="predicted"/>
<dbReference type="GO" id="GO:0015344">
    <property type="term" value="F:siderophore uptake transmembrane transporter activity"/>
    <property type="evidence" value="ECO:0007669"/>
    <property type="project" value="TreeGrafter"/>
</dbReference>
<feature type="chain" id="PRO_5020647826" description="TonB-dependent receptor plug domain-containing protein" evidence="3">
    <location>
        <begin position="22"/>
        <end position="584"/>
    </location>
</feature>
<protein>
    <recommendedName>
        <fullName evidence="4">TonB-dependent receptor plug domain-containing protein</fullName>
    </recommendedName>
</protein>
<evidence type="ECO:0000256" key="3">
    <source>
        <dbReference type="SAM" id="SignalP"/>
    </source>
</evidence>
<dbReference type="AlphaFoldDB" id="A0A4S8RI44"/>
<gene>
    <name evidence="5" type="ORF">EZV76_14715</name>
</gene>
<dbReference type="InterPro" id="IPR019734">
    <property type="entry name" value="TPR_rpt"/>
</dbReference>
<dbReference type="GO" id="GO:0044718">
    <property type="term" value="P:siderophore transmembrane transport"/>
    <property type="evidence" value="ECO:0007669"/>
    <property type="project" value="TreeGrafter"/>
</dbReference>
<dbReference type="PANTHER" id="PTHR30069:SF29">
    <property type="entry name" value="HEMOGLOBIN AND HEMOGLOBIN-HAPTOGLOBIN-BINDING PROTEIN 1-RELATED"/>
    <property type="match status" value="1"/>
</dbReference>
<feature type="signal peptide" evidence="3">
    <location>
        <begin position="1"/>
        <end position="21"/>
    </location>
</feature>
<dbReference type="Gene3D" id="2.60.40.1120">
    <property type="entry name" value="Carboxypeptidase-like, regulatory domain"/>
    <property type="match status" value="1"/>
</dbReference>
<dbReference type="InterPro" id="IPR011990">
    <property type="entry name" value="TPR-like_helical_dom_sf"/>
</dbReference>
<dbReference type="PROSITE" id="PS50005">
    <property type="entry name" value="TPR"/>
    <property type="match status" value="1"/>
</dbReference>
<evidence type="ECO:0000256" key="2">
    <source>
        <dbReference type="PROSITE-ProRule" id="PRU00339"/>
    </source>
</evidence>
<evidence type="ECO:0000256" key="1">
    <source>
        <dbReference type="ARBA" id="ARBA00022729"/>
    </source>
</evidence>
<reference evidence="5 6" key="1">
    <citation type="submission" date="2019-03" db="EMBL/GenBank/DDBJ databases">
        <title>Muricauda SCR12 sp.nov, a marine bacterium isolated from Pacific Ocean:the Okinawa trough.</title>
        <authorList>
            <person name="Liu L."/>
        </authorList>
    </citation>
    <scope>NUCLEOTIDE SEQUENCE [LARGE SCALE GENOMIC DNA]</scope>
    <source>
        <strain evidence="5 6">SCR12</strain>
    </source>
</reference>
<name>A0A4S8RI44_9FLAO</name>
<dbReference type="Gene3D" id="1.25.40.10">
    <property type="entry name" value="Tetratricopeptide repeat domain"/>
    <property type="match status" value="1"/>
</dbReference>
<feature type="repeat" description="TPR" evidence="2">
    <location>
        <begin position="352"/>
        <end position="385"/>
    </location>
</feature>
<organism evidence="5 6">
    <name type="scientific">Flagellimonas alvinocaridis</name>
    <dbReference type="NCBI Taxonomy" id="2530200"/>
    <lineage>
        <taxon>Bacteria</taxon>
        <taxon>Pseudomonadati</taxon>
        <taxon>Bacteroidota</taxon>
        <taxon>Flavobacteriia</taxon>
        <taxon>Flavobacteriales</taxon>
        <taxon>Flavobacteriaceae</taxon>
        <taxon>Flagellimonas</taxon>
    </lineage>
</organism>
<dbReference type="Pfam" id="PF07715">
    <property type="entry name" value="Plug"/>
    <property type="match status" value="1"/>
</dbReference>
<dbReference type="SUPFAM" id="SSF48452">
    <property type="entry name" value="TPR-like"/>
    <property type="match status" value="1"/>
</dbReference>
<keyword evidence="6" id="KW-1185">Reference proteome</keyword>
<keyword evidence="2" id="KW-0802">TPR repeat</keyword>
<evidence type="ECO:0000313" key="5">
    <source>
        <dbReference type="EMBL" id="THV57610.1"/>
    </source>
</evidence>
<dbReference type="Proteomes" id="UP000310406">
    <property type="component" value="Unassembled WGS sequence"/>
</dbReference>
<dbReference type="InterPro" id="IPR008969">
    <property type="entry name" value="CarboxyPept-like_regulatory"/>
</dbReference>
<dbReference type="SUPFAM" id="SSF56935">
    <property type="entry name" value="Porins"/>
    <property type="match status" value="1"/>
</dbReference>
<comment type="caution">
    <text evidence="5">The sequence shown here is derived from an EMBL/GenBank/DDBJ whole genome shotgun (WGS) entry which is preliminary data.</text>
</comment>
<dbReference type="SUPFAM" id="SSF49464">
    <property type="entry name" value="Carboxypeptidase regulatory domain-like"/>
    <property type="match status" value="1"/>
</dbReference>
<feature type="domain" description="TonB-dependent receptor plug" evidence="4">
    <location>
        <begin position="139"/>
        <end position="243"/>
    </location>
</feature>
<keyword evidence="1 3" id="KW-0732">Signal</keyword>
<dbReference type="EMBL" id="SNTZ01000012">
    <property type="protein sequence ID" value="THV57610.1"/>
    <property type="molecule type" value="Genomic_DNA"/>
</dbReference>
<evidence type="ECO:0000313" key="6">
    <source>
        <dbReference type="Proteomes" id="UP000310406"/>
    </source>
</evidence>
<dbReference type="InterPro" id="IPR039426">
    <property type="entry name" value="TonB-dep_rcpt-like"/>
</dbReference>
<dbReference type="PANTHER" id="PTHR30069">
    <property type="entry name" value="TONB-DEPENDENT OUTER MEMBRANE RECEPTOR"/>
    <property type="match status" value="1"/>
</dbReference>
<dbReference type="InterPro" id="IPR012910">
    <property type="entry name" value="Plug_dom"/>
</dbReference>
<evidence type="ECO:0000259" key="4">
    <source>
        <dbReference type="Pfam" id="PF07715"/>
    </source>
</evidence>
<dbReference type="InterPro" id="IPR037066">
    <property type="entry name" value="Plug_dom_sf"/>
</dbReference>
<sequence>MDLARIILKMMFVLACFQVTAQESSITISGRVTDGDRPLPNVNITVENSSVKTVSDREGKYKIMAKPYQTLLFTRMGLKTVRLILEDVSSIMNIEMYPQIQELDEVIVEKTKIKREAELQKEYQNNKNLIRTAFGIMDKDKIGYSMRVIDGNSLAAIGIDFLTALQARVPGMRVVRSPNDPTNPQVYLRGGRGISTSPPAAFEVDGTIFQGVPTFIPVQNIDRIAVIPSVGAGARYGRQASGGLIIINTKSGNALYETGTSNPFDFAKVRNNIFEPSDVHGFENTTKPQYLLDFQNSSSVKEAYAIFEKERLIRGDRFDFFLDAADFFMSRGAASKSEEIISMAKGKFSSNPNTLKAIAYWYEKNNDYGSAIDIYEEVLKKRPRHGQSFRDLANAHYTNGDFKKSLEIYSRYIVSRNLDTSVKEEEGIDAIIKTEFQNVLKSNSAEMSNTTIQTGMYDNFSGSRVLLEWNNGEAEFDLQFVNPDNRFYTWSHTYEKNSEQINLEKIKGFSSKQFMIDEMFRGVWQVNLKYFGNKSYLPTYIKATVFHNFGQENETRKSYYFKLVDKEVNQKLFSIVNNPEKEAK</sequence>
<dbReference type="Gene3D" id="2.170.130.10">
    <property type="entry name" value="TonB-dependent receptor, plug domain"/>
    <property type="match status" value="1"/>
</dbReference>
<accession>A0A4S8RI44</accession>